<feature type="transmembrane region" description="Helical" evidence="1">
    <location>
        <begin position="117"/>
        <end position="136"/>
    </location>
</feature>
<sequence length="261" mass="28318">MDCEIPDPATTAAAHPASYISLYALSAVLLVLGILAWFLGANQKPPFSRLWYRFYPLYLLLAAIGYGMWAIYCHAYTDGDNFVLSFRLLITLSVDPLIGIAFCLGEGMLANKRFWQVLWILSGIFMLAVLAAAAATSSDVTVAGVAGFVMFVALISWTAAAWLRPSVYNWLKVIAGAVLVVAQVVLGILQPLCGPEAHDTCYAHCPSQPGFQHVVFACLAGTGYLLLMTMQMMELDLIVAPDFFSCVTVWFEGTSPTSPAE</sequence>
<feature type="transmembrane region" description="Helical" evidence="1">
    <location>
        <begin position="20"/>
        <end position="40"/>
    </location>
</feature>
<reference evidence="2" key="1">
    <citation type="submission" date="2021-02" db="EMBL/GenBank/DDBJ databases">
        <authorList>
            <person name="Dougan E. K."/>
            <person name="Rhodes N."/>
            <person name="Thang M."/>
            <person name="Chan C."/>
        </authorList>
    </citation>
    <scope>NUCLEOTIDE SEQUENCE</scope>
</reference>
<feature type="transmembrane region" description="Helical" evidence="1">
    <location>
        <begin position="142"/>
        <end position="163"/>
    </location>
</feature>
<feature type="transmembrane region" description="Helical" evidence="1">
    <location>
        <begin position="52"/>
        <end position="72"/>
    </location>
</feature>
<feature type="transmembrane region" description="Helical" evidence="1">
    <location>
        <begin position="170"/>
        <end position="190"/>
    </location>
</feature>
<dbReference type="EMBL" id="CAJNIZ010000304">
    <property type="protein sequence ID" value="CAE7158485.1"/>
    <property type="molecule type" value="Genomic_DNA"/>
</dbReference>
<organism evidence="2 3">
    <name type="scientific">Symbiodinium pilosum</name>
    <name type="common">Dinoflagellate</name>
    <dbReference type="NCBI Taxonomy" id="2952"/>
    <lineage>
        <taxon>Eukaryota</taxon>
        <taxon>Sar</taxon>
        <taxon>Alveolata</taxon>
        <taxon>Dinophyceae</taxon>
        <taxon>Suessiales</taxon>
        <taxon>Symbiodiniaceae</taxon>
        <taxon>Symbiodinium</taxon>
    </lineage>
</organism>
<dbReference type="AlphaFoldDB" id="A0A812IUL8"/>
<keyword evidence="1" id="KW-0812">Transmembrane</keyword>
<evidence type="ECO:0000313" key="2">
    <source>
        <dbReference type="EMBL" id="CAE7158485.1"/>
    </source>
</evidence>
<evidence type="ECO:0000313" key="3">
    <source>
        <dbReference type="Proteomes" id="UP000649617"/>
    </source>
</evidence>
<proteinExistence type="predicted"/>
<dbReference type="Proteomes" id="UP000649617">
    <property type="component" value="Unassembled WGS sequence"/>
</dbReference>
<dbReference type="OrthoDB" id="430944at2759"/>
<keyword evidence="1" id="KW-1133">Transmembrane helix</keyword>
<keyword evidence="3" id="KW-1185">Reference proteome</keyword>
<protein>
    <submittedName>
        <fullName evidence="2">Uncharacterized protein</fullName>
    </submittedName>
</protein>
<name>A0A812IUL8_SYMPI</name>
<feature type="transmembrane region" description="Helical" evidence="1">
    <location>
        <begin position="210"/>
        <end position="227"/>
    </location>
</feature>
<feature type="transmembrane region" description="Helical" evidence="1">
    <location>
        <begin position="84"/>
        <end position="105"/>
    </location>
</feature>
<evidence type="ECO:0000256" key="1">
    <source>
        <dbReference type="SAM" id="Phobius"/>
    </source>
</evidence>
<comment type="caution">
    <text evidence="2">The sequence shown here is derived from an EMBL/GenBank/DDBJ whole genome shotgun (WGS) entry which is preliminary data.</text>
</comment>
<accession>A0A812IUL8</accession>
<keyword evidence="1" id="KW-0472">Membrane</keyword>
<gene>
    <name evidence="2" type="ORF">SPIL2461_LOCUS413</name>
</gene>